<dbReference type="Gene3D" id="3.40.50.1820">
    <property type="entry name" value="alpha/beta hydrolase"/>
    <property type="match status" value="1"/>
</dbReference>
<protein>
    <submittedName>
        <fullName evidence="3">Uncharacterized protein</fullName>
    </submittedName>
</protein>
<evidence type="ECO:0000313" key="3">
    <source>
        <dbReference type="EMBL" id="CAD7281981.1"/>
    </source>
</evidence>
<comment type="similarity">
    <text evidence="1">Belongs to the NDRG family.</text>
</comment>
<evidence type="ECO:0000256" key="1">
    <source>
        <dbReference type="ARBA" id="ARBA00005598"/>
    </source>
</evidence>
<dbReference type="InterPro" id="IPR029058">
    <property type="entry name" value="AB_hydrolase_fold"/>
</dbReference>
<sequence length="300" mass="33153">MGSRIHRRIHRRNWVLSVGVGESGLPSRRELQDERAQSNFLNVPHRFVFPTLQVLAEDLVTVLDFLHLKYAVLIGEGAGANVATRFAMAYPARTLGVILIHPTSTVAGIMENVKDKFINWQLTNVGMTPTAEQYLVYHRFGESQDADQIALYSKTYLNHPSNKASTARTDVSHSLKEKLEADALLITGAKSSYKHSVSTMLSNMNPAKSQMIQIEGVGDALNEAPEKVSQSLLLFAKGLGLLSSVTMVGVERQRTFSSGSNASDDGNPACIPRRNRSMSMEEYDRPNLKRLTSREGPVPE</sequence>
<dbReference type="PANTHER" id="PTHR11034">
    <property type="entry name" value="N-MYC DOWNSTREAM REGULATED"/>
    <property type="match status" value="1"/>
</dbReference>
<evidence type="ECO:0000256" key="2">
    <source>
        <dbReference type="SAM" id="MobiDB-lite"/>
    </source>
</evidence>
<accession>A0A7R9BXV0</accession>
<organism evidence="3">
    <name type="scientific">Notodromas monacha</name>
    <dbReference type="NCBI Taxonomy" id="399045"/>
    <lineage>
        <taxon>Eukaryota</taxon>
        <taxon>Metazoa</taxon>
        <taxon>Ecdysozoa</taxon>
        <taxon>Arthropoda</taxon>
        <taxon>Crustacea</taxon>
        <taxon>Oligostraca</taxon>
        <taxon>Ostracoda</taxon>
        <taxon>Podocopa</taxon>
        <taxon>Podocopida</taxon>
        <taxon>Cypridocopina</taxon>
        <taxon>Cypridoidea</taxon>
        <taxon>Cyprididae</taxon>
        <taxon>Notodromas</taxon>
    </lineage>
</organism>
<keyword evidence="4" id="KW-1185">Reference proteome</keyword>
<proteinExistence type="inferred from homology"/>
<reference evidence="3" key="1">
    <citation type="submission" date="2020-11" db="EMBL/GenBank/DDBJ databases">
        <authorList>
            <person name="Tran Van P."/>
        </authorList>
    </citation>
    <scope>NUCLEOTIDE SEQUENCE</scope>
</reference>
<dbReference type="EMBL" id="CAJPEX010003340">
    <property type="protein sequence ID" value="CAG0922133.1"/>
    <property type="molecule type" value="Genomic_DNA"/>
</dbReference>
<dbReference type="AlphaFoldDB" id="A0A7R9BXV0"/>
<name>A0A7R9BXV0_9CRUS</name>
<dbReference type="Proteomes" id="UP000678499">
    <property type="component" value="Unassembled WGS sequence"/>
</dbReference>
<dbReference type="OrthoDB" id="191979at2759"/>
<gene>
    <name evidence="3" type="ORF">NMOB1V02_LOCUS9614</name>
</gene>
<dbReference type="Pfam" id="PF03096">
    <property type="entry name" value="Ndr"/>
    <property type="match status" value="1"/>
</dbReference>
<dbReference type="InterPro" id="IPR004142">
    <property type="entry name" value="NDRG"/>
</dbReference>
<evidence type="ECO:0000313" key="4">
    <source>
        <dbReference type="Proteomes" id="UP000678499"/>
    </source>
</evidence>
<feature type="region of interest" description="Disordered" evidence="2">
    <location>
        <begin position="256"/>
        <end position="300"/>
    </location>
</feature>
<dbReference type="EMBL" id="OA885377">
    <property type="protein sequence ID" value="CAD7281981.1"/>
    <property type="molecule type" value="Genomic_DNA"/>
</dbReference>
<dbReference type="SUPFAM" id="SSF53474">
    <property type="entry name" value="alpha/beta-Hydrolases"/>
    <property type="match status" value="1"/>
</dbReference>